<dbReference type="InterPro" id="IPR058512">
    <property type="entry name" value="DUF8199"/>
</dbReference>
<proteinExistence type="predicted"/>
<dbReference type="Proteomes" id="UP000601108">
    <property type="component" value="Unassembled WGS sequence"/>
</dbReference>
<keyword evidence="2" id="KW-1185">Reference proteome</keyword>
<evidence type="ECO:0000313" key="2">
    <source>
        <dbReference type="Proteomes" id="UP000601108"/>
    </source>
</evidence>
<dbReference type="NCBIfam" id="NF047658">
    <property type="entry name" value="HYC_CC_PP"/>
    <property type="match status" value="1"/>
</dbReference>
<sequence>MSFTLDMHYCGNTLVDVAVFKKAKSCGMENSVSKSSSCDIIKKSCCTDKQVSIEGQDELKISLDKITLQQQIFITSYYFSFINPFIDLEDNIFSFVEFPPPFFVRNIYAVNESFLI</sequence>
<organism evidence="1 2">
    <name type="scientific">Aquimarina muelleri</name>
    <dbReference type="NCBI Taxonomy" id="279356"/>
    <lineage>
        <taxon>Bacteria</taxon>
        <taxon>Pseudomonadati</taxon>
        <taxon>Bacteroidota</taxon>
        <taxon>Flavobacteriia</taxon>
        <taxon>Flavobacteriales</taxon>
        <taxon>Flavobacteriaceae</taxon>
        <taxon>Aquimarina</taxon>
    </lineage>
</organism>
<accession>A0A918N0I1</accession>
<evidence type="ECO:0000313" key="1">
    <source>
        <dbReference type="EMBL" id="GGX02524.1"/>
    </source>
</evidence>
<comment type="caution">
    <text evidence="1">The sequence shown here is derived from an EMBL/GenBank/DDBJ whole genome shotgun (WGS) entry which is preliminary data.</text>
</comment>
<gene>
    <name evidence="1" type="ORF">GCM10007384_00300</name>
</gene>
<dbReference type="EMBL" id="BMWS01000001">
    <property type="protein sequence ID" value="GGX02524.1"/>
    <property type="molecule type" value="Genomic_DNA"/>
</dbReference>
<name>A0A918N0I1_9FLAO</name>
<dbReference type="AlphaFoldDB" id="A0A918N0I1"/>
<reference evidence="1 2" key="1">
    <citation type="journal article" date="2014" name="Int. J. Syst. Evol. Microbiol.">
        <title>Complete genome sequence of Corynebacterium casei LMG S-19264T (=DSM 44701T), isolated from a smear-ripened cheese.</title>
        <authorList>
            <consortium name="US DOE Joint Genome Institute (JGI-PGF)"/>
            <person name="Walter F."/>
            <person name="Albersmeier A."/>
            <person name="Kalinowski J."/>
            <person name="Ruckert C."/>
        </authorList>
    </citation>
    <scope>NUCLEOTIDE SEQUENCE [LARGE SCALE GENOMIC DNA]</scope>
    <source>
        <strain evidence="1 2">KCTC 12285</strain>
    </source>
</reference>
<dbReference type="InterPro" id="IPR058060">
    <property type="entry name" value="HYC_CC_PP"/>
</dbReference>
<protein>
    <submittedName>
        <fullName evidence="1">Uncharacterized protein</fullName>
    </submittedName>
</protein>
<dbReference type="Pfam" id="PF26622">
    <property type="entry name" value="DUF8199"/>
    <property type="match status" value="1"/>
</dbReference>